<name>A0A0A1F4B2_9BURK</name>
<gene>
    <name evidence="2" type="ORF">LT85_0206</name>
</gene>
<feature type="chain" id="PRO_5001973993" description="DUF3455 domain-containing protein" evidence="1">
    <location>
        <begin position="27"/>
        <end position="179"/>
    </location>
</feature>
<dbReference type="Proteomes" id="UP000030302">
    <property type="component" value="Chromosome"/>
</dbReference>
<dbReference type="OrthoDB" id="193535at2"/>
<evidence type="ECO:0008006" key="4">
    <source>
        <dbReference type="Google" id="ProtNLM"/>
    </source>
</evidence>
<feature type="signal peptide" evidence="1">
    <location>
        <begin position="1"/>
        <end position="26"/>
    </location>
</feature>
<reference evidence="3" key="1">
    <citation type="journal article" date="2014" name="Soil Biol. Biochem.">
        <title>Structure and function of bacterial communities in ageing soils: Insights from the Mendocino ecological staircase.</title>
        <authorList>
            <person name="Uroz S."/>
            <person name="Tech J.J."/>
            <person name="Sawaya N.A."/>
            <person name="Frey-Klett P."/>
            <person name="Leveau J.H.J."/>
        </authorList>
    </citation>
    <scope>NUCLEOTIDE SEQUENCE [LARGE SCALE GENOMIC DNA]</scope>
    <source>
        <strain evidence="3">Cal35</strain>
    </source>
</reference>
<dbReference type="Pfam" id="PF11937">
    <property type="entry name" value="DUF3455"/>
    <property type="match status" value="1"/>
</dbReference>
<organism evidence="2 3">
    <name type="scientific">Collimonas arenae</name>
    <dbReference type="NCBI Taxonomy" id="279058"/>
    <lineage>
        <taxon>Bacteria</taxon>
        <taxon>Pseudomonadati</taxon>
        <taxon>Pseudomonadota</taxon>
        <taxon>Betaproteobacteria</taxon>
        <taxon>Burkholderiales</taxon>
        <taxon>Oxalobacteraceae</taxon>
        <taxon>Collimonas</taxon>
    </lineage>
</organism>
<dbReference type="InterPro" id="IPR021851">
    <property type="entry name" value="DUF3455"/>
</dbReference>
<dbReference type="PANTHER" id="PTHR35567">
    <property type="entry name" value="MALATE DEHYDROGENASE (AFU_ORTHOLOGUE AFUA_2G13800)"/>
    <property type="match status" value="1"/>
</dbReference>
<sequence length="179" mass="18839">MLRKISGITLACCTLLTACATTPAIAPITVPDNLNVAPGQTLSLEAKATGVQIYQCGEAKTDAGKFVWNFVAPQADLFDQDGKKIGKHYAGPTWESTDGSKVVGAVQAQSKSPDANDIAWLLLSAKSTSGIGVFGMTKSIQRLQTLGGAAPSDGCDQAHLGQETRVPYQAIYRFYSAKS</sequence>
<keyword evidence="3" id="KW-1185">Reference proteome</keyword>
<protein>
    <recommendedName>
        <fullName evidence="4">DUF3455 domain-containing protein</fullName>
    </recommendedName>
</protein>
<evidence type="ECO:0000313" key="3">
    <source>
        <dbReference type="Proteomes" id="UP000030302"/>
    </source>
</evidence>
<dbReference type="PROSITE" id="PS51257">
    <property type="entry name" value="PROKAR_LIPOPROTEIN"/>
    <property type="match status" value="1"/>
</dbReference>
<dbReference type="PANTHER" id="PTHR35567:SF1">
    <property type="entry name" value="CONSERVED FUNGAL PROTEIN (AFU_ORTHOLOGUE AFUA_1G14230)"/>
    <property type="match status" value="1"/>
</dbReference>
<dbReference type="RefSeq" id="WP_038484207.1">
    <property type="nucleotide sequence ID" value="NZ_CP009962.1"/>
</dbReference>
<accession>A0A0A1F4B2</accession>
<keyword evidence="1" id="KW-0732">Signal</keyword>
<dbReference type="STRING" id="279058.LT85_0206"/>
<dbReference type="KEGG" id="care:LT85_0206"/>
<evidence type="ECO:0000313" key="2">
    <source>
        <dbReference type="EMBL" id="AIY39366.1"/>
    </source>
</evidence>
<evidence type="ECO:0000256" key="1">
    <source>
        <dbReference type="SAM" id="SignalP"/>
    </source>
</evidence>
<dbReference type="AlphaFoldDB" id="A0A0A1F4B2"/>
<dbReference type="HOGENOM" id="CLU_101709_0_0_4"/>
<dbReference type="EMBL" id="CP009962">
    <property type="protein sequence ID" value="AIY39366.1"/>
    <property type="molecule type" value="Genomic_DNA"/>
</dbReference>
<proteinExistence type="predicted"/>